<dbReference type="Proteomes" id="UP000198415">
    <property type="component" value="Unassembled WGS sequence"/>
</dbReference>
<dbReference type="RefSeq" id="WP_089296212.1">
    <property type="nucleotide sequence ID" value="NZ_BOMU01000064.1"/>
</dbReference>
<name>A0A239CVT1_9ACTN</name>
<organism evidence="1 2">
    <name type="scientific">Actinoplanes regularis</name>
    <dbReference type="NCBI Taxonomy" id="52697"/>
    <lineage>
        <taxon>Bacteria</taxon>
        <taxon>Bacillati</taxon>
        <taxon>Actinomycetota</taxon>
        <taxon>Actinomycetes</taxon>
        <taxon>Micromonosporales</taxon>
        <taxon>Micromonosporaceae</taxon>
        <taxon>Actinoplanes</taxon>
    </lineage>
</organism>
<keyword evidence="2" id="KW-1185">Reference proteome</keyword>
<protein>
    <submittedName>
        <fullName evidence="1">Uncharacterized protein</fullName>
    </submittedName>
</protein>
<proteinExistence type="predicted"/>
<accession>A0A239CVT1</accession>
<dbReference type="EMBL" id="FZNR01000012">
    <property type="protein sequence ID" value="SNS24325.1"/>
    <property type="molecule type" value="Genomic_DNA"/>
</dbReference>
<reference evidence="1 2" key="1">
    <citation type="submission" date="2017-06" db="EMBL/GenBank/DDBJ databases">
        <authorList>
            <person name="Kim H.J."/>
            <person name="Triplett B.A."/>
        </authorList>
    </citation>
    <scope>NUCLEOTIDE SEQUENCE [LARGE SCALE GENOMIC DNA]</scope>
    <source>
        <strain evidence="1 2">DSM 43151</strain>
    </source>
</reference>
<evidence type="ECO:0000313" key="2">
    <source>
        <dbReference type="Proteomes" id="UP000198415"/>
    </source>
</evidence>
<sequence length="220" mass="23097">MLTDGQATDYVRRYDGVLASVLTDGSALLTRSVFWAAMFDGCADPEMIGELFDGDHDTNAFDDEIRESGGWPVIPISDRFVEIIWHGPDSEGGDDYVVLAPGRAISIAARAGHGYGPGLSWAEFSRLATTPQRLLVALPALGDADAPPSAVEMVAEALLTVGNGAAGAAAAGVARQLLDSPVRWVGDDDVLICDGEFAVRKPGGLSDAELRLVTGMLARP</sequence>
<evidence type="ECO:0000313" key="1">
    <source>
        <dbReference type="EMBL" id="SNS24325.1"/>
    </source>
</evidence>
<dbReference type="AlphaFoldDB" id="A0A239CVT1"/>
<gene>
    <name evidence="1" type="ORF">SAMN06264365_112125</name>
</gene>
<dbReference type="OrthoDB" id="3295168at2"/>